<dbReference type="Proteomes" id="UP000070700">
    <property type="component" value="Unassembled WGS sequence"/>
</dbReference>
<dbReference type="EMBL" id="KQ947406">
    <property type="protein sequence ID" value="KUJ22426.1"/>
    <property type="molecule type" value="Genomic_DNA"/>
</dbReference>
<evidence type="ECO:0000313" key="3">
    <source>
        <dbReference type="Proteomes" id="UP000070700"/>
    </source>
</evidence>
<evidence type="ECO:0000256" key="1">
    <source>
        <dbReference type="SAM" id="MobiDB-lite"/>
    </source>
</evidence>
<dbReference type="KEGG" id="psco:LY89DRAFT_298520"/>
<dbReference type="InParanoid" id="A0A194XQI6"/>
<dbReference type="GeneID" id="28816279"/>
<accession>A0A194XQI6</accession>
<feature type="region of interest" description="Disordered" evidence="1">
    <location>
        <begin position="384"/>
        <end position="403"/>
    </location>
</feature>
<reference evidence="2 3" key="1">
    <citation type="submission" date="2015-10" db="EMBL/GenBank/DDBJ databases">
        <title>Full genome of DAOMC 229536 Phialocephala scopiformis, a fungal endophyte of spruce producing the potent anti-insectan compound rugulosin.</title>
        <authorList>
            <consortium name="DOE Joint Genome Institute"/>
            <person name="Walker A.K."/>
            <person name="Frasz S.L."/>
            <person name="Seifert K.A."/>
            <person name="Miller J.D."/>
            <person name="Mondo S.J."/>
            <person name="Labutti K."/>
            <person name="Lipzen A."/>
            <person name="Dockter R."/>
            <person name="Kennedy M."/>
            <person name="Grigoriev I.V."/>
            <person name="Spatafora J.W."/>
        </authorList>
    </citation>
    <scope>NUCLEOTIDE SEQUENCE [LARGE SCALE GENOMIC DNA]</scope>
    <source>
        <strain evidence="2 3">CBS 120377</strain>
    </source>
</reference>
<protein>
    <submittedName>
        <fullName evidence="2">Uncharacterized protein</fullName>
    </submittedName>
</protein>
<gene>
    <name evidence="2" type="ORF">LY89DRAFT_298520</name>
</gene>
<dbReference type="AlphaFoldDB" id="A0A194XQI6"/>
<name>A0A194XQI6_MOLSC</name>
<evidence type="ECO:0000313" key="2">
    <source>
        <dbReference type="EMBL" id="KUJ22426.1"/>
    </source>
</evidence>
<keyword evidence="3" id="KW-1185">Reference proteome</keyword>
<sequence length="403" mass="46668">MYDNNHLDQTQRERERRILKRLTKRKLRTCRTLRKQLLMLRLKEKLYAQDTHCIVELLSDSADIKMPQNNETSGIVPSDIHQTADLCVLKQTLENPSKSSSDSLWTLVDIDDASESKIVEDNSPTCIDHFQLKIGHTKIKREDCEPHIVCKRQAGMMSVDSEPEVLCRNTWLAKDEDDNYMLTVSFSIASLFSPLDVEFDTRIAVSKSYKDIFTSARRPARIEGLQPSSTAQCVHAIGIKIDSKAWLGTSPRNNWMPLHMHVRVLETANSAGKIRLCVNVTLGSPRKWNCEQLVWLPFDYSFQHLPDWRRRLNRLSAEREPAPQVTPRAAISNLMQIVERYQALDWSHNARQNLNKRNKDNASMEKGQIRPSLIEYQVWYNLDPQPRPQESDSEEVLEEEMQM</sequence>
<dbReference type="RefSeq" id="XP_018076781.1">
    <property type="nucleotide sequence ID" value="XM_018206553.1"/>
</dbReference>
<proteinExistence type="predicted"/>
<feature type="compositionally biased region" description="Acidic residues" evidence="1">
    <location>
        <begin position="391"/>
        <end position="403"/>
    </location>
</feature>
<organism evidence="2 3">
    <name type="scientific">Mollisia scopiformis</name>
    <name type="common">Conifer needle endophyte fungus</name>
    <name type="synonym">Phialocephala scopiformis</name>
    <dbReference type="NCBI Taxonomy" id="149040"/>
    <lineage>
        <taxon>Eukaryota</taxon>
        <taxon>Fungi</taxon>
        <taxon>Dikarya</taxon>
        <taxon>Ascomycota</taxon>
        <taxon>Pezizomycotina</taxon>
        <taxon>Leotiomycetes</taxon>
        <taxon>Helotiales</taxon>
        <taxon>Mollisiaceae</taxon>
        <taxon>Mollisia</taxon>
    </lineage>
</organism>